<proteinExistence type="inferred from homology"/>
<keyword evidence="13" id="KW-1185">Reference proteome</keyword>
<keyword evidence="4 11" id="KW-0812">Transmembrane</keyword>
<reference evidence="12" key="1">
    <citation type="submission" date="2022-11" db="UniProtKB">
        <authorList>
            <consortium name="EnsemblMetazoa"/>
        </authorList>
    </citation>
    <scope>IDENTIFICATION</scope>
</reference>
<dbReference type="OrthoDB" id="5971051at2759"/>
<evidence type="ECO:0000256" key="10">
    <source>
        <dbReference type="ARBA" id="ARBA00023303"/>
    </source>
</evidence>
<evidence type="ECO:0000256" key="3">
    <source>
        <dbReference type="ARBA" id="ARBA00022461"/>
    </source>
</evidence>
<evidence type="ECO:0000256" key="8">
    <source>
        <dbReference type="ARBA" id="ARBA00023136"/>
    </source>
</evidence>
<evidence type="ECO:0000256" key="4">
    <source>
        <dbReference type="ARBA" id="ARBA00022692"/>
    </source>
</evidence>
<keyword evidence="6" id="KW-0915">Sodium</keyword>
<dbReference type="Proteomes" id="UP000887567">
    <property type="component" value="Unplaced"/>
</dbReference>
<keyword evidence="5" id="KW-1133">Transmembrane helix</keyword>
<evidence type="ECO:0000313" key="13">
    <source>
        <dbReference type="Proteomes" id="UP000887567"/>
    </source>
</evidence>
<dbReference type="GO" id="GO:0005886">
    <property type="term" value="C:plasma membrane"/>
    <property type="evidence" value="ECO:0007669"/>
    <property type="project" value="TreeGrafter"/>
</dbReference>
<comment type="subcellular location">
    <subcellularLocation>
        <location evidence="1">Membrane</location>
        <topology evidence="1">Multi-pass membrane protein</topology>
    </subcellularLocation>
</comment>
<dbReference type="RefSeq" id="XP_020908414.1">
    <property type="nucleotide sequence ID" value="XM_021052755.2"/>
</dbReference>
<evidence type="ECO:0000313" key="12">
    <source>
        <dbReference type="EnsemblMetazoa" id="XP_020908414.1"/>
    </source>
</evidence>
<dbReference type="Pfam" id="PF00858">
    <property type="entry name" value="ASC"/>
    <property type="match status" value="1"/>
</dbReference>
<organism evidence="12 13">
    <name type="scientific">Exaiptasia diaphana</name>
    <name type="common">Tropical sea anemone</name>
    <name type="synonym">Aiptasia pulchella</name>
    <dbReference type="NCBI Taxonomy" id="2652724"/>
    <lineage>
        <taxon>Eukaryota</taxon>
        <taxon>Metazoa</taxon>
        <taxon>Cnidaria</taxon>
        <taxon>Anthozoa</taxon>
        <taxon>Hexacorallia</taxon>
        <taxon>Actiniaria</taxon>
        <taxon>Aiptasiidae</taxon>
        <taxon>Exaiptasia</taxon>
    </lineage>
</organism>
<dbReference type="PANTHER" id="PTHR11690">
    <property type="entry name" value="AMILORIDE-SENSITIVE SODIUM CHANNEL-RELATED"/>
    <property type="match status" value="1"/>
</dbReference>
<dbReference type="EnsemblMetazoa" id="XM_021052755.2">
    <property type="protein sequence ID" value="XP_020908414.1"/>
    <property type="gene ID" value="LOC110246411"/>
</dbReference>
<evidence type="ECO:0000256" key="7">
    <source>
        <dbReference type="ARBA" id="ARBA00023065"/>
    </source>
</evidence>
<keyword evidence="8" id="KW-0472">Membrane</keyword>
<comment type="similarity">
    <text evidence="11">Belongs to the amiloride-sensitive sodium channel (TC 1.A.6) family.</text>
</comment>
<accession>A0A913XR63</accession>
<dbReference type="GeneID" id="110246411"/>
<dbReference type="KEGG" id="epa:110246411"/>
<evidence type="ECO:0000256" key="5">
    <source>
        <dbReference type="ARBA" id="ARBA00022989"/>
    </source>
</evidence>
<evidence type="ECO:0000256" key="2">
    <source>
        <dbReference type="ARBA" id="ARBA00022448"/>
    </source>
</evidence>
<evidence type="ECO:0000256" key="1">
    <source>
        <dbReference type="ARBA" id="ARBA00004141"/>
    </source>
</evidence>
<name>A0A913XR63_EXADI</name>
<keyword evidence="10 11" id="KW-0407">Ion channel</keyword>
<dbReference type="GO" id="GO:0015280">
    <property type="term" value="F:ligand-gated sodium channel activity"/>
    <property type="evidence" value="ECO:0007669"/>
    <property type="project" value="TreeGrafter"/>
</dbReference>
<evidence type="ECO:0000256" key="11">
    <source>
        <dbReference type="RuleBase" id="RU000679"/>
    </source>
</evidence>
<evidence type="ECO:0000256" key="6">
    <source>
        <dbReference type="ARBA" id="ARBA00023053"/>
    </source>
</evidence>
<keyword evidence="9 11" id="KW-0739">Sodium transport</keyword>
<keyword evidence="3 11" id="KW-0894">Sodium channel</keyword>
<keyword evidence="2 11" id="KW-0813">Transport</keyword>
<keyword evidence="7 11" id="KW-0406">Ion transport</keyword>
<dbReference type="PANTHER" id="PTHR11690:SF248">
    <property type="entry name" value="PICKPOCKET 17, ISOFORM A"/>
    <property type="match status" value="1"/>
</dbReference>
<protein>
    <submittedName>
        <fullName evidence="12">Uncharacterized protein</fullName>
    </submittedName>
</protein>
<dbReference type="AlphaFoldDB" id="A0A913XR63"/>
<dbReference type="InterPro" id="IPR001873">
    <property type="entry name" value="ENaC"/>
</dbReference>
<evidence type="ECO:0000256" key="9">
    <source>
        <dbReference type="ARBA" id="ARBA00023201"/>
    </source>
</evidence>
<dbReference type="Gene3D" id="1.10.287.820">
    <property type="entry name" value="Acid-sensing ion channel domain"/>
    <property type="match status" value="1"/>
</dbReference>
<sequence length="183" mass="20878">MPFPYEEGIDLAPGFSTSLGMRLIRIKRKDRFGNESCIATNKDSNVNLYARKFNTSYSTMACIQSCIASSQKSVCGCMEYKYYPKDKIVCDAFNTSTVKCLRKVNRLAKDNKLNCSKSCPPPCTQNVYQATSSFSSWPSENYQEEFAEERNVSTKELRRVKLILTYIHDNSKSNVQPSSREKH</sequence>